<keyword evidence="3" id="KW-1185">Reference proteome</keyword>
<feature type="compositionally biased region" description="Low complexity" evidence="1">
    <location>
        <begin position="85"/>
        <end position="96"/>
    </location>
</feature>
<proteinExistence type="predicted"/>
<dbReference type="STRING" id="428993.SAMN06296058_0551"/>
<reference evidence="2 3" key="1">
    <citation type="submission" date="2017-02" db="EMBL/GenBank/DDBJ databases">
        <authorList>
            <person name="Peterson S.W."/>
        </authorList>
    </citation>
    <scope>NUCLEOTIDE SEQUENCE [LARGE SCALE GENOMIC DNA]</scope>
    <source>
        <strain evidence="2 3">P15</strain>
    </source>
</reference>
<dbReference type="RefSeq" id="WP_079724397.1">
    <property type="nucleotide sequence ID" value="NZ_BMCL01000003.1"/>
</dbReference>
<sequence length="137" mass="14381">MGAISICPQSALRERLLALVRAADLDGAIEAGLIDFVPCSAPCCADVAPLRAAQTQLRMAWAARERYRSRQARLQRRAEVRQARRSTAIAPASPATTDGDMVTPAATSPLPARPALPASAAAILARAKAKAAGRPLE</sequence>
<feature type="region of interest" description="Disordered" evidence="1">
    <location>
        <begin position="73"/>
        <end position="113"/>
    </location>
</feature>
<evidence type="ECO:0000313" key="2">
    <source>
        <dbReference type="EMBL" id="SKC46922.1"/>
    </source>
</evidence>
<feature type="compositionally biased region" description="Low complexity" evidence="1">
    <location>
        <begin position="103"/>
        <end position="113"/>
    </location>
</feature>
<dbReference type="EMBL" id="FUZV01000001">
    <property type="protein sequence ID" value="SKC46922.1"/>
    <property type="molecule type" value="Genomic_DNA"/>
</dbReference>
<protein>
    <submittedName>
        <fullName evidence="2">Uncharacterized protein</fullName>
    </submittedName>
</protein>
<gene>
    <name evidence="2" type="ORF">SAMN06296058_0551</name>
</gene>
<organism evidence="2 3">
    <name type="scientific">Pseudoxanthomonas indica</name>
    <dbReference type="NCBI Taxonomy" id="428993"/>
    <lineage>
        <taxon>Bacteria</taxon>
        <taxon>Pseudomonadati</taxon>
        <taxon>Pseudomonadota</taxon>
        <taxon>Gammaproteobacteria</taxon>
        <taxon>Lysobacterales</taxon>
        <taxon>Lysobacteraceae</taxon>
        <taxon>Pseudoxanthomonas</taxon>
    </lineage>
</organism>
<dbReference type="Proteomes" id="UP000190341">
    <property type="component" value="Unassembled WGS sequence"/>
</dbReference>
<evidence type="ECO:0000313" key="3">
    <source>
        <dbReference type="Proteomes" id="UP000190341"/>
    </source>
</evidence>
<evidence type="ECO:0000256" key="1">
    <source>
        <dbReference type="SAM" id="MobiDB-lite"/>
    </source>
</evidence>
<accession>A0A1T5J6L6</accession>
<name>A0A1T5J6L6_9GAMM</name>
<dbReference type="AlphaFoldDB" id="A0A1T5J6L6"/>